<evidence type="ECO:0000256" key="1">
    <source>
        <dbReference type="SAM" id="SignalP"/>
    </source>
</evidence>
<protein>
    <submittedName>
        <fullName evidence="2">Uncharacterized protein</fullName>
    </submittedName>
</protein>
<organism evidence="2 3">
    <name type="scientific">Hymenobacter psychrotolerans DSM 18569</name>
    <dbReference type="NCBI Taxonomy" id="1121959"/>
    <lineage>
        <taxon>Bacteria</taxon>
        <taxon>Pseudomonadati</taxon>
        <taxon>Bacteroidota</taxon>
        <taxon>Cytophagia</taxon>
        <taxon>Cytophagales</taxon>
        <taxon>Hymenobacteraceae</taxon>
        <taxon>Hymenobacter</taxon>
    </lineage>
</organism>
<gene>
    <name evidence="2" type="ORF">SAMN02746009_02162</name>
</gene>
<dbReference type="Proteomes" id="UP000183947">
    <property type="component" value="Unassembled WGS sequence"/>
</dbReference>
<reference evidence="3" key="1">
    <citation type="submission" date="2016-11" db="EMBL/GenBank/DDBJ databases">
        <authorList>
            <person name="Varghese N."/>
            <person name="Submissions S."/>
        </authorList>
    </citation>
    <scope>NUCLEOTIDE SEQUENCE [LARGE SCALE GENOMIC DNA]</scope>
    <source>
        <strain evidence="3">DSM 18569</strain>
    </source>
</reference>
<evidence type="ECO:0000313" key="2">
    <source>
        <dbReference type="EMBL" id="SHL12307.1"/>
    </source>
</evidence>
<dbReference type="EMBL" id="FRAS01000010">
    <property type="protein sequence ID" value="SHL12307.1"/>
    <property type="molecule type" value="Genomic_DNA"/>
</dbReference>
<proteinExistence type="predicted"/>
<sequence length="122" mass="13294">MKYLSACLLLLALLLASPALHAQTSSPAARYEYCELHLKSGDVFVDFGFGPEKLGGGSLSKLEAGKLQVFATHISALNYMGSLGWDVVQVYGDVAQGNLRNKEQFFMLRRLRSSQGVNVSKP</sequence>
<dbReference type="RefSeq" id="WP_073284417.1">
    <property type="nucleotide sequence ID" value="NZ_FRAS01000010.1"/>
</dbReference>
<dbReference type="OrthoDB" id="5873496at2"/>
<keyword evidence="1" id="KW-0732">Signal</keyword>
<feature type="chain" id="PRO_5012184066" evidence="1">
    <location>
        <begin position="23"/>
        <end position="122"/>
    </location>
</feature>
<feature type="signal peptide" evidence="1">
    <location>
        <begin position="1"/>
        <end position="22"/>
    </location>
</feature>
<accession>A0A1M6Y265</accession>
<keyword evidence="3" id="KW-1185">Reference proteome</keyword>
<dbReference type="AlphaFoldDB" id="A0A1M6Y265"/>
<name>A0A1M6Y265_9BACT</name>
<evidence type="ECO:0000313" key="3">
    <source>
        <dbReference type="Proteomes" id="UP000183947"/>
    </source>
</evidence>